<keyword evidence="7" id="KW-0812">Transmembrane</keyword>
<evidence type="ECO:0000313" key="9">
    <source>
        <dbReference type="EMBL" id="BBM82189.1"/>
    </source>
</evidence>
<keyword evidence="4 6" id="KW-0067">ATP-binding</keyword>
<dbReference type="InterPro" id="IPR016024">
    <property type="entry name" value="ARM-type_fold"/>
</dbReference>
<dbReference type="KEGG" id="uam:UABAM_00532"/>
<evidence type="ECO:0000256" key="6">
    <source>
        <dbReference type="PROSITE-ProRule" id="PRU10141"/>
    </source>
</evidence>
<dbReference type="SUPFAM" id="SSF81901">
    <property type="entry name" value="HCP-like"/>
    <property type="match status" value="1"/>
</dbReference>
<keyword evidence="10" id="KW-1185">Reference proteome</keyword>
<dbReference type="InterPro" id="IPR017441">
    <property type="entry name" value="Protein_kinase_ATP_BS"/>
</dbReference>
<dbReference type="InterPro" id="IPR000719">
    <property type="entry name" value="Prot_kinase_dom"/>
</dbReference>
<keyword evidence="7" id="KW-0472">Membrane</keyword>
<dbReference type="PROSITE" id="PS00107">
    <property type="entry name" value="PROTEIN_KINASE_ATP"/>
    <property type="match status" value="1"/>
</dbReference>
<dbReference type="PANTHER" id="PTHR43289:SF34">
    <property type="entry name" value="SERINE_THREONINE-PROTEIN KINASE YBDM-RELATED"/>
    <property type="match status" value="1"/>
</dbReference>
<dbReference type="PROSITE" id="PS50011">
    <property type="entry name" value="PROTEIN_KINASE_DOM"/>
    <property type="match status" value="1"/>
</dbReference>
<dbReference type="PANTHER" id="PTHR43289">
    <property type="entry name" value="MITOGEN-ACTIVATED PROTEIN KINASE KINASE KINASE 20-RELATED"/>
    <property type="match status" value="1"/>
</dbReference>
<proteinExistence type="predicted"/>
<name>A0A5S9II05_UABAM</name>
<dbReference type="GO" id="GO:0005524">
    <property type="term" value="F:ATP binding"/>
    <property type="evidence" value="ECO:0007669"/>
    <property type="project" value="UniProtKB-UniRule"/>
</dbReference>
<keyword evidence="5" id="KW-0802">TPR repeat</keyword>
<feature type="repeat" description="TPR" evidence="5">
    <location>
        <begin position="421"/>
        <end position="454"/>
    </location>
</feature>
<keyword evidence="1" id="KW-0808">Transferase</keyword>
<evidence type="ECO:0000256" key="7">
    <source>
        <dbReference type="SAM" id="Phobius"/>
    </source>
</evidence>
<accession>A0A5S9II05</accession>
<feature type="transmembrane region" description="Helical" evidence="7">
    <location>
        <begin position="281"/>
        <end position="301"/>
    </location>
</feature>
<evidence type="ECO:0000256" key="3">
    <source>
        <dbReference type="ARBA" id="ARBA00022777"/>
    </source>
</evidence>
<dbReference type="Pfam" id="PF12895">
    <property type="entry name" value="ANAPC3"/>
    <property type="match status" value="1"/>
</dbReference>
<evidence type="ECO:0000256" key="1">
    <source>
        <dbReference type="ARBA" id="ARBA00022679"/>
    </source>
</evidence>
<evidence type="ECO:0000313" key="10">
    <source>
        <dbReference type="Proteomes" id="UP000326354"/>
    </source>
</evidence>
<dbReference type="GO" id="GO:0004674">
    <property type="term" value="F:protein serine/threonine kinase activity"/>
    <property type="evidence" value="ECO:0007669"/>
    <property type="project" value="TreeGrafter"/>
</dbReference>
<dbReference type="Pfam" id="PF00069">
    <property type="entry name" value="Pkinase"/>
    <property type="match status" value="1"/>
</dbReference>
<dbReference type="SUPFAM" id="SSF56112">
    <property type="entry name" value="Protein kinase-like (PK-like)"/>
    <property type="match status" value="1"/>
</dbReference>
<feature type="domain" description="Protein kinase" evidence="8">
    <location>
        <begin position="8"/>
        <end position="268"/>
    </location>
</feature>
<dbReference type="RefSeq" id="WP_151966441.1">
    <property type="nucleotide sequence ID" value="NZ_AP019860.1"/>
</dbReference>
<feature type="repeat" description="TPR" evidence="5">
    <location>
        <begin position="458"/>
        <end position="491"/>
    </location>
</feature>
<dbReference type="Gene3D" id="1.10.510.10">
    <property type="entry name" value="Transferase(Phosphotransferase) domain 1"/>
    <property type="match status" value="1"/>
</dbReference>
<dbReference type="InterPro" id="IPR011009">
    <property type="entry name" value="Kinase-like_dom_sf"/>
</dbReference>
<gene>
    <name evidence="9" type="ORF">UABAM_00532</name>
</gene>
<reference evidence="9 10" key="1">
    <citation type="submission" date="2019-08" db="EMBL/GenBank/DDBJ databases">
        <title>Complete genome sequence of Candidatus Uab amorphum.</title>
        <authorList>
            <person name="Shiratori T."/>
            <person name="Suzuki S."/>
            <person name="Kakizawa Y."/>
            <person name="Ishida K."/>
        </authorList>
    </citation>
    <scope>NUCLEOTIDE SEQUENCE [LARGE SCALE GENOMIC DNA]</scope>
    <source>
        <strain evidence="9 10">SRT547</strain>
    </source>
</reference>
<dbReference type="EMBL" id="AP019860">
    <property type="protein sequence ID" value="BBM82189.1"/>
    <property type="molecule type" value="Genomic_DNA"/>
</dbReference>
<keyword evidence="3 9" id="KW-0418">Kinase</keyword>
<protein>
    <submittedName>
        <fullName evidence="9">Protein kinase</fullName>
    </submittedName>
</protein>
<dbReference type="InterPro" id="IPR019734">
    <property type="entry name" value="TPR_rpt"/>
</dbReference>
<evidence type="ECO:0000256" key="5">
    <source>
        <dbReference type="PROSITE-ProRule" id="PRU00339"/>
    </source>
</evidence>
<keyword evidence="2 6" id="KW-0547">Nucleotide-binding</keyword>
<dbReference type="SUPFAM" id="SSF48371">
    <property type="entry name" value="ARM repeat"/>
    <property type="match status" value="1"/>
</dbReference>
<dbReference type="SMART" id="SM00220">
    <property type="entry name" value="S_TKc"/>
    <property type="match status" value="1"/>
</dbReference>
<dbReference type="InterPro" id="IPR008271">
    <property type="entry name" value="Ser/Thr_kinase_AS"/>
</dbReference>
<evidence type="ECO:0000259" key="8">
    <source>
        <dbReference type="PROSITE" id="PS50011"/>
    </source>
</evidence>
<dbReference type="PROSITE" id="PS50005">
    <property type="entry name" value="TPR"/>
    <property type="match status" value="2"/>
</dbReference>
<dbReference type="OrthoDB" id="6111975at2"/>
<dbReference type="PROSITE" id="PS00108">
    <property type="entry name" value="PROTEIN_KINASE_ST"/>
    <property type="match status" value="1"/>
</dbReference>
<evidence type="ECO:0000256" key="4">
    <source>
        <dbReference type="ARBA" id="ARBA00022840"/>
    </source>
</evidence>
<dbReference type="SMART" id="SM00028">
    <property type="entry name" value="TPR"/>
    <property type="match status" value="6"/>
</dbReference>
<dbReference type="CDD" id="cd14014">
    <property type="entry name" value="STKc_PknB_like"/>
    <property type="match status" value="1"/>
</dbReference>
<dbReference type="Gene3D" id="1.25.40.10">
    <property type="entry name" value="Tetratricopeptide repeat domain"/>
    <property type="match status" value="1"/>
</dbReference>
<feature type="binding site" evidence="6">
    <location>
        <position position="37"/>
    </location>
    <ligand>
        <name>ATP</name>
        <dbReference type="ChEBI" id="CHEBI:30616"/>
    </ligand>
</feature>
<keyword evidence="7" id="KW-1133">Transmembrane helix</keyword>
<sequence>MYKRFGKYEIISLIGQGGMGKVYKAFDTELKRTVALKIVLSRDLQFLQRFIVEMRTVAKLNHPNIIKIFQTGTENGIHFFTMEYIEGCDLADFLKNHSLDYKAKAVILSKVAFALHHCHTMGVVHRDLKPSNIMIRNNNAQPVLMDFGLAKDQEKISALTKTGELLGTPFYMSPEQILGRNKLVDHRSDIFALGVMMYEMLVGQIPYRATSMSALLVEVTEKKILPCCKLDESIPRDISRICEKAMHRNIQVRYQSAHEFAVDLRNYSRNKKVKVNLGSSLKVYTQMIIVVLIALIGFVVYKKTTRRDALIHTKEIVHVQDDFQEGKYLYQQKLYEASYQKLQKALRIVKSTDRHLVYEYLMCVCVEMGNYSAAQKFFEKIPKEHRDKQSLYLAQAKMMYEKRRYEDCDRFLKKITEDSLPETLLYRGLVNFHTGNYKRAIDFFRRCTQQKTSSLFAANARYVLGKAYFFSGNSTAAIAAFEESLPLLERRETYVYIARCYVKQQQYEKAKQILEKGWKLGGQNGEYLTLYAQILEKQKHMVLARETYIQALRSEVANVYALEGVIRTYLHKVSLRDTNIKYLFVYFNALTDKSSLKANIFFPYYESLVKKYAAYHFERLHLQKNTQSPLLLLKKLASQNKAIYNTAMKGLIALRYQKDIEKNIEAALSDFRDNPRVYRLVENVLRLIRKKKKQEQKYITFYYLAKCELGDVASYSPLHDFVEDEVLLQIFDDASVDDVLRYLCGKNLTRRLYFDVLEKGKTSDDYNKKLICHILLHYEKIQKYSLQAPGKSCSMFLAAKIAGICPYPYNVKLLKNPHLIVRVNTAISLLKDEGARLSRVDKEACIQAIVDCLQHDDAQYRRHVHFSFWRSKMSIVKENYVFHFITGCHDKDEDVIISALKNYNVLHREEKFMDAIRDNPEFIKRMEYLVEKKTDFTVRVLAGLWLQRCDPNNAVLHKVASDPDEIFFIRFIFTIGADATQFSLQGAMRMVQRVRSLTDSDDSLLRAAAYLLGAVLGSPVITKIDEETDSRLKASLLTSYRVKRLISFMGGQDMKKYLTAAKKYRNDADENVRTAAYAVAIALSSKEKREKLYRKILRGNDTEKKYGAAVGYYSLITRDLGEVSLAEGSKKFLSKEDEYTVFIENLVSSKKNPRKCRRYREWFSRALSLVEDDSLYYERSLLYNDDESSAALEDLQKAFAIAPKNRYLFTQAKILSSINPIKAREILQKIDYSGCDLEDFAQAAKIGISIADYEYARNMIMKYAFLHQEWKQKALIHLLLHNIHKRQQQEFRAKKHMSYARRVNNQ</sequence>
<dbReference type="Proteomes" id="UP000326354">
    <property type="component" value="Chromosome"/>
</dbReference>
<evidence type="ECO:0000256" key="2">
    <source>
        <dbReference type="ARBA" id="ARBA00022741"/>
    </source>
</evidence>
<organism evidence="9 10">
    <name type="scientific">Uabimicrobium amorphum</name>
    <dbReference type="NCBI Taxonomy" id="2596890"/>
    <lineage>
        <taxon>Bacteria</taxon>
        <taxon>Pseudomonadati</taxon>
        <taxon>Planctomycetota</taxon>
        <taxon>Candidatus Uabimicrobiia</taxon>
        <taxon>Candidatus Uabimicrobiales</taxon>
        <taxon>Candidatus Uabimicrobiaceae</taxon>
        <taxon>Candidatus Uabimicrobium</taxon>
    </lineage>
</organism>
<dbReference type="Gene3D" id="3.30.200.20">
    <property type="entry name" value="Phosphorylase Kinase, domain 1"/>
    <property type="match status" value="1"/>
</dbReference>
<dbReference type="InterPro" id="IPR011990">
    <property type="entry name" value="TPR-like_helical_dom_sf"/>
</dbReference>